<reference evidence="2" key="1">
    <citation type="journal article" date="2023" name="G3 (Bethesda)">
        <title>Genome assembly and association tests identify interacting loci associated with vigor, precocity, and sex in interspecific pistachio rootstocks.</title>
        <authorList>
            <person name="Palmer W."/>
            <person name="Jacygrad E."/>
            <person name="Sagayaradj S."/>
            <person name="Cavanaugh K."/>
            <person name="Han R."/>
            <person name="Bertier L."/>
            <person name="Beede B."/>
            <person name="Kafkas S."/>
            <person name="Golino D."/>
            <person name="Preece J."/>
            <person name="Michelmore R."/>
        </authorList>
    </citation>
    <scope>NUCLEOTIDE SEQUENCE [LARGE SCALE GENOMIC DNA]</scope>
</reference>
<keyword evidence="2" id="KW-1185">Reference proteome</keyword>
<dbReference type="EMBL" id="CM047747">
    <property type="protein sequence ID" value="KAJ0018478.1"/>
    <property type="molecule type" value="Genomic_DNA"/>
</dbReference>
<gene>
    <name evidence="1" type="ORF">Pint_10703</name>
</gene>
<dbReference type="Proteomes" id="UP001163603">
    <property type="component" value="Chromosome 12"/>
</dbReference>
<name>A0ACC0XM96_9ROSI</name>
<sequence>MGAEVIEMWGTWEELLLGGAVLRHGTRDWNLVAAELRARTVCPYTFTPEVCKARYEDLQQRFSGRKAWFEELRKQRMAELRRALALSENSIGSLESKLETLKAERGNDCHVGYFSSQTESPVPFQKSEAVVSSSKETSKDGLSAGSFTREIRTNWSPESQIPAAAPAEETDAKPEVSQSSEQEKVSSIEKLTDIVCGGQIGTLRRRRGKRKRKFCNRDIKEGSVGESDVWGVTDTLTASRCKENSTSESGHISRSCGVDDQSGSPRKDRIEDLRSTFESVAQNEGASVFRHRLDSQKRGRYKKMILRHMDFDTIRSRISSHSITSVKELFRDLLLLTNNAVVFYSKNTREYKSALQLRAFVIKTLREHFKDYGNKPTTSTPSLSSPMSKPPAKPRSARPGNCKQSQKVANAGNVIDKPPNRGKRSSNTESPPSTESLAMTKKRANARAETAARGRRRSRAR</sequence>
<comment type="caution">
    <text evidence="1">The sequence shown here is derived from an EMBL/GenBank/DDBJ whole genome shotgun (WGS) entry which is preliminary data.</text>
</comment>
<organism evidence="1 2">
    <name type="scientific">Pistacia integerrima</name>
    <dbReference type="NCBI Taxonomy" id="434235"/>
    <lineage>
        <taxon>Eukaryota</taxon>
        <taxon>Viridiplantae</taxon>
        <taxon>Streptophyta</taxon>
        <taxon>Embryophyta</taxon>
        <taxon>Tracheophyta</taxon>
        <taxon>Spermatophyta</taxon>
        <taxon>Magnoliopsida</taxon>
        <taxon>eudicotyledons</taxon>
        <taxon>Gunneridae</taxon>
        <taxon>Pentapetalae</taxon>
        <taxon>rosids</taxon>
        <taxon>malvids</taxon>
        <taxon>Sapindales</taxon>
        <taxon>Anacardiaceae</taxon>
        <taxon>Pistacia</taxon>
    </lineage>
</organism>
<accession>A0ACC0XM96</accession>
<evidence type="ECO:0000313" key="1">
    <source>
        <dbReference type="EMBL" id="KAJ0018478.1"/>
    </source>
</evidence>
<protein>
    <submittedName>
        <fullName evidence="1">Uncharacterized protein</fullName>
    </submittedName>
</protein>
<evidence type="ECO:0000313" key="2">
    <source>
        <dbReference type="Proteomes" id="UP001163603"/>
    </source>
</evidence>
<proteinExistence type="predicted"/>